<feature type="domain" description="PIN" evidence="1">
    <location>
        <begin position="142"/>
        <end position="261"/>
    </location>
</feature>
<evidence type="ECO:0000259" key="1">
    <source>
        <dbReference type="Pfam" id="PF13638"/>
    </source>
</evidence>
<dbReference type="AlphaFoldDB" id="A0A7E5WH31"/>
<dbReference type="KEGG" id="tnl:113502596"/>
<dbReference type="Proteomes" id="UP000322000">
    <property type="component" value="Chromosome 17"/>
</dbReference>
<evidence type="ECO:0000313" key="2">
    <source>
        <dbReference type="Proteomes" id="UP000322000"/>
    </source>
</evidence>
<dbReference type="InterPro" id="IPR002716">
    <property type="entry name" value="PIN_dom"/>
</dbReference>
<protein>
    <submittedName>
        <fullName evidence="3">Uncharacterized protein LOC113502596 isoform X1</fullName>
    </submittedName>
</protein>
<sequence length="581" mass="66250">MLENLESTDLRFLLIAKRRKTIDAGINGSAEKKVFELKKPTPRKRVTFNMSNIEKVDDNHINHTIVSNTNLQHNYQPITAHEIQPGDRRTDSNASVKTTTTNQGNNIKLLERPEIQKNVSLFAPENKTKYLTDHVKSDTWFLVTDTDVLLLYYEAIDKIVLSDAKCKLLIPYAVRRDIEALCVGDCQGQQRVKNARQITRRLAALPPHYILQPCPDDETTMVTTESVLKCCFQATTFNHHVILVTNDPYLQAKADLLNIKNKKLNDFKHNFNPSSPFTPKKLLNPNHATFNENNLVKENSLNCEVKNVPKDNLTYSLFDCDSPINVAKLKPVKINENNNPTMELRQIVRNITQTDLKSKPIVNNTFISKNITKIPTQNKFQVTSALADVSCPNEKKEVFNFENLKLEDDFERFTVKTQIMNEKLSTRMDEWLCTYTQIIEDVLHALIQISSGSVSRTVAPLSLQETFNSIKIVYINNIKIKIIVRKLTELLDKCSTKIGKLILAPDDFMTILGYGVLLIQELKSIQPLSKELKDAATNMSSLLNNIENDTLEVDLDCYTKAPVSRSEYDDREDVRANCKYS</sequence>
<dbReference type="Gene3D" id="3.40.50.1010">
    <property type="entry name" value="5'-nuclease"/>
    <property type="match status" value="1"/>
</dbReference>
<organism evidence="2 3">
    <name type="scientific">Trichoplusia ni</name>
    <name type="common">Cabbage looper</name>
    <dbReference type="NCBI Taxonomy" id="7111"/>
    <lineage>
        <taxon>Eukaryota</taxon>
        <taxon>Metazoa</taxon>
        <taxon>Ecdysozoa</taxon>
        <taxon>Arthropoda</taxon>
        <taxon>Hexapoda</taxon>
        <taxon>Insecta</taxon>
        <taxon>Pterygota</taxon>
        <taxon>Neoptera</taxon>
        <taxon>Endopterygota</taxon>
        <taxon>Lepidoptera</taxon>
        <taxon>Glossata</taxon>
        <taxon>Ditrysia</taxon>
        <taxon>Noctuoidea</taxon>
        <taxon>Noctuidae</taxon>
        <taxon>Plusiinae</taxon>
        <taxon>Trichoplusia</taxon>
    </lineage>
</organism>
<dbReference type="GeneID" id="113502596"/>
<name>A0A7E5WH31_TRINI</name>
<dbReference type="InParanoid" id="A0A7E5WH31"/>
<dbReference type="Pfam" id="PF13638">
    <property type="entry name" value="PIN_4"/>
    <property type="match status" value="1"/>
</dbReference>
<evidence type="ECO:0000313" key="3">
    <source>
        <dbReference type="RefSeq" id="XP_026740023.1"/>
    </source>
</evidence>
<gene>
    <name evidence="3" type="primary">LOC113502596</name>
</gene>
<dbReference type="RefSeq" id="XP_026740023.1">
    <property type="nucleotide sequence ID" value="XM_026884222.1"/>
</dbReference>
<dbReference type="OrthoDB" id="8187528at2759"/>
<accession>A0A7E5WH31</accession>
<proteinExistence type="predicted"/>
<reference evidence="3" key="1">
    <citation type="submission" date="2025-08" db="UniProtKB">
        <authorList>
            <consortium name="RefSeq"/>
        </authorList>
    </citation>
    <scope>IDENTIFICATION</scope>
</reference>
<keyword evidence="2" id="KW-1185">Reference proteome</keyword>